<dbReference type="InterPro" id="IPR009057">
    <property type="entry name" value="Homeodomain-like_sf"/>
</dbReference>
<proteinExistence type="predicted"/>
<dbReference type="OrthoDB" id="642439at2"/>
<evidence type="ECO:0000256" key="3">
    <source>
        <dbReference type="ARBA" id="ARBA00023163"/>
    </source>
</evidence>
<keyword evidence="2" id="KW-0238">DNA-binding</keyword>
<evidence type="ECO:0000259" key="4">
    <source>
        <dbReference type="PROSITE" id="PS01124"/>
    </source>
</evidence>
<dbReference type="Proteomes" id="UP000263900">
    <property type="component" value="Chromosome"/>
</dbReference>
<evidence type="ECO:0000313" key="5">
    <source>
        <dbReference type="EMBL" id="AXY72664.1"/>
    </source>
</evidence>
<keyword evidence="3" id="KW-0804">Transcription</keyword>
<dbReference type="RefSeq" id="WP_119048502.1">
    <property type="nucleotide sequence ID" value="NZ_CP032157.1"/>
</dbReference>
<dbReference type="SUPFAM" id="SSF46689">
    <property type="entry name" value="Homeodomain-like"/>
    <property type="match status" value="1"/>
</dbReference>
<feature type="domain" description="HTH araC/xylS-type" evidence="4">
    <location>
        <begin position="16"/>
        <end position="116"/>
    </location>
</feature>
<gene>
    <name evidence="5" type="ORF">D3H65_01150</name>
</gene>
<reference evidence="5 6" key="1">
    <citation type="submission" date="2018-09" db="EMBL/GenBank/DDBJ databases">
        <title>Genome sequencing of strain 6GH32-13.</title>
        <authorList>
            <person name="Weon H.-Y."/>
            <person name="Heo J."/>
            <person name="Kwon S.-W."/>
        </authorList>
    </citation>
    <scope>NUCLEOTIDE SEQUENCE [LARGE SCALE GENOMIC DNA]</scope>
    <source>
        <strain evidence="5 6">5GH32-13</strain>
    </source>
</reference>
<name>A0A3B7MEA9_9BACT</name>
<keyword evidence="6" id="KW-1185">Reference proteome</keyword>
<keyword evidence="1" id="KW-0805">Transcription regulation</keyword>
<dbReference type="PANTHER" id="PTHR43280">
    <property type="entry name" value="ARAC-FAMILY TRANSCRIPTIONAL REGULATOR"/>
    <property type="match status" value="1"/>
</dbReference>
<evidence type="ECO:0000313" key="6">
    <source>
        <dbReference type="Proteomes" id="UP000263900"/>
    </source>
</evidence>
<organism evidence="5 6">
    <name type="scientific">Paraflavitalea soli</name>
    <dbReference type="NCBI Taxonomy" id="2315862"/>
    <lineage>
        <taxon>Bacteria</taxon>
        <taxon>Pseudomonadati</taxon>
        <taxon>Bacteroidota</taxon>
        <taxon>Chitinophagia</taxon>
        <taxon>Chitinophagales</taxon>
        <taxon>Chitinophagaceae</taxon>
        <taxon>Paraflavitalea</taxon>
    </lineage>
</organism>
<dbReference type="PANTHER" id="PTHR43280:SF2">
    <property type="entry name" value="HTH-TYPE TRANSCRIPTIONAL REGULATOR EXSA"/>
    <property type="match status" value="1"/>
</dbReference>
<evidence type="ECO:0000256" key="2">
    <source>
        <dbReference type="ARBA" id="ARBA00023125"/>
    </source>
</evidence>
<dbReference type="InterPro" id="IPR018060">
    <property type="entry name" value="HTH_AraC"/>
</dbReference>
<accession>A0A3B7MEA9</accession>
<protein>
    <submittedName>
        <fullName evidence="5">AraC family transcriptional regulator</fullName>
    </submittedName>
</protein>
<dbReference type="Pfam" id="PF12833">
    <property type="entry name" value="HTH_18"/>
    <property type="match status" value="1"/>
</dbReference>
<dbReference type="KEGG" id="pseg:D3H65_01150"/>
<dbReference type="Gene3D" id="1.10.10.60">
    <property type="entry name" value="Homeodomain-like"/>
    <property type="match status" value="1"/>
</dbReference>
<dbReference type="AlphaFoldDB" id="A0A3B7MEA9"/>
<dbReference type="GO" id="GO:0003700">
    <property type="term" value="F:DNA-binding transcription factor activity"/>
    <property type="evidence" value="ECO:0007669"/>
    <property type="project" value="InterPro"/>
</dbReference>
<evidence type="ECO:0000256" key="1">
    <source>
        <dbReference type="ARBA" id="ARBA00023015"/>
    </source>
</evidence>
<dbReference type="PROSITE" id="PS01124">
    <property type="entry name" value="HTH_ARAC_FAMILY_2"/>
    <property type="match status" value="1"/>
</dbReference>
<dbReference type="GO" id="GO:0043565">
    <property type="term" value="F:sequence-specific DNA binding"/>
    <property type="evidence" value="ECO:0007669"/>
    <property type="project" value="InterPro"/>
</dbReference>
<dbReference type="SMART" id="SM00342">
    <property type="entry name" value="HTH_ARAC"/>
    <property type="match status" value="1"/>
</dbReference>
<sequence>MKEVSTLSHQDLEKVLEAARIIENNLKYHYRIPELAEKLLINKNKLKEDFKTAFGIGPYAFLLQKRLEKAKILLMADVNIRSIALSLGFVGYHAETNFIKFFKKNMHQPPAAWRRDQLKNGRIEEANKQSA</sequence>
<dbReference type="EMBL" id="CP032157">
    <property type="protein sequence ID" value="AXY72664.1"/>
    <property type="molecule type" value="Genomic_DNA"/>
</dbReference>